<feature type="domain" description="NADH:flavin oxidoreductase/NADH oxidase N-terminal" evidence="6">
    <location>
        <begin position="7"/>
        <end position="353"/>
    </location>
</feature>
<evidence type="ECO:0000313" key="7">
    <source>
        <dbReference type="EMBL" id="SEB39703.1"/>
    </source>
</evidence>
<evidence type="ECO:0000256" key="3">
    <source>
        <dbReference type="ARBA" id="ARBA00022643"/>
    </source>
</evidence>
<dbReference type="SUPFAM" id="SSF51395">
    <property type="entry name" value="FMN-linked oxidoreductases"/>
    <property type="match status" value="1"/>
</dbReference>
<dbReference type="GO" id="GO:0003959">
    <property type="term" value="F:NADPH dehydrogenase activity"/>
    <property type="evidence" value="ECO:0007669"/>
    <property type="project" value="InterPro"/>
</dbReference>
<dbReference type="InterPro" id="IPR013785">
    <property type="entry name" value="Aldolase_TIM"/>
</dbReference>
<gene>
    <name evidence="7" type="ORF">SAMN05443244_0256</name>
</gene>
<evidence type="ECO:0000256" key="4">
    <source>
        <dbReference type="ARBA" id="ARBA00022857"/>
    </source>
</evidence>
<reference evidence="7 8" key="1">
    <citation type="submission" date="2016-10" db="EMBL/GenBank/DDBJ databases">
        <authorList>
            <person name="de Groot N.N."/>
        </authorList>
    </citation>
    <scope>NUCLEOTIDE SEQUENCE [LARGE SCALE GENOMIC DNA]</scope>
    <source>
        <strain evidence="7 8">AB35.6</strain>
    </source>
</reference>
<keyword evidence="3" id="KW-0288">FMN</keyword>
<evidence type="ECO:0000256" key="5">
    <source>
        <dbReference type="ARBA" id="ARBA00023002"/>
    </source>
</evidence>
<dbReference type="OrthoDB" id="9772736at2"/>
<dbReference type="RefSeq" id="WP_074651987.1">
    <property type="nucleotide sequence ID" value="NZ_FNSD01000001.1"/>
</dbReference>
<evidence type="ECO:0000256" key="1">
    <source>
        <dbReference type="ARBA" id="ARBA00001917"/>
    </source>
</evidence>
<dbReference type="Gene3D" id="3.20.20.70">
    <property type="entry name" value="Aldolase class I"/>
    <property type="match status" value="1"/>
</dbReference>
<dbReference type="AlphaFoldDB" id="A0A1H4J0C7"/>
<dbReference type="PANTHER" id="PTHR43303">
    <property type="entry name" value="NADPH DEHYDROGENASE C23G7.10C-RELATED"/>
    <property type="match status" value="1"/>
</dbReference>
<evidence type="ECO:0000259" key="6">
    <source>
        <dbReference type="Pfam" id="PF00724"/>
    </source>
</evidence>
<dbReference type="GO" id="GO:0050661">
    <property type="term" value="F:NADP binding"/>
    <property type="evidence" value="ECO:0007669"/>
    <property type="project" value="InterPro"/>
</dbReference>
<dbReference type="Proteomes" id="UP000182409">
    <property type="component" value="Unassembled WGS sequence"/>
</dbReference>
<dbReference type="GO" id="GO:0010181">
    <property type="term" value="F:FMN binding"/>
    <property type="evidence" value="ECO:0007669"/>
    <property type="project" value="InterPro"/>
</dbReference>
<keyword evidence="2" id="KW-0285">Flavoprotein</keyword>
<dbReference type="PANTHER" id="PTHR43303:SF4">
    <property type="entry name" value="NADPH DEHYDROGENASE C23G7.10C-RELATED"/>
    <property type="match status" value="1"/>
</dbReference>
<organism evidence="7 8">
    <name type="scientific">Terriglobus roseus</name>
    <dbReference type="NCBI Taxonomy" id="392734"/>
    <lineage>
        <taxon>Bacteria</taxon>
        <taxon>Pseudomonadati</taxon>
        <taxon>Acidobacteriota</taxon>
        <taxon>Terriglobia</taxon>
        <taxon>Terriglobales</taxon>
        <taxon>Acidobacteriaceae</taxon>
        <taxon>Terriglobus</taxon>
    </lineage>
</organism>
<dbReference type="InterPro" id="IPR044152">
    <property type="entry name" value="YqjM-like"/>
</dbReference>
<dbReference type="InterPro" id="IPR001155">
    <property type="entry name" value="OxRdtase_FMN_N"/>
</dbReference>
<dbReference type="EMBL" id="FNSD01000001">
    <property type="protein sequence ID" value="SEB39703.1"/>
    <property type="molecule type" value="Genomic_DNA"/>
</dbReference>
<comment type="cofactor">
    <cofactor evidence="1">
        <name>FMN</name>
        <dbReference type="ChEBI" id="CHEBI:58210"/>
    </cofactor>
</comment>
<dbReference type="Pfam" id="PF00724">
    <property type="entry name" value="Oxidored_FMN"/>
    <property type="match status" value="1"/>
</dbReference>
<proteinExistence type="predicted"/>
<sequence length="381" mass="41603">MSHPSHLFAPFAMRSVVLPNRIALSPMCQYSAVDGMVNDWHLVHLGSRAVGGAGLILTEATAVSPEGRLSPGDLGLWSDDHISGLERCVNFIHQQGAAAGIQLGHAGRKSSIAPPWEQTRVVPAAEGGWEEILAPSAFAFSERHAVPRSLSVSEIGRIQDDFRTATERAYRSGFDVIELHAAHGYLFHQFLSPLSNTRGDEYGGTFDNRVRMLLETVRLIRAVWPEHLPLIVRISATDWLEYDGHAHPEGLGWMMQDSLRLVPLLRDAGVDLVDVSSGGNVAQPAIPVGAGYQTAFSAQIREQTGVATGTVGMITSPQQADHAIRTGQADLVLLARELLRNPYWPIEAARQLKVEVPWPVQYVRAADGRKPARLPWALGPR</sequence>
<protein>
    <submittedName>
        <fullName evidence="7">2,4-dienoyl-CoA reductase</fullName>
    </submittedName>
</protein>
<evidence type="ECO:0000256" key="2">
    <source>
        <dbReference type="ARBA" id="ARBA00022630"/>
    </source>
</evidence>
<keyword evidence="5" id="KW-0560">Oxidoreductase</keyword>
<evidence type="ECO:0000313" key="8">
    <source>
        <dbReference type="Proteomes" id="UP000182409"/>
    </source>
</evidence>
<accession>A0A1H4J0C7</accession>
<keyword evidence="4" id="KW-0521">NADP</keyword>
<name>A0A1H4J0C7_9BACT</name>
<dbReference type="CDD" id="cd02932">
    <property type="entry name" value="OYE_YqiM_FMN"/>
    <property type="match status" value="1"/>
</dbReference>